<feature type="compositionally biased region" description="Polar residues" evidence="17">
    <location>
        <begin position="719"/>
        <end position="733"/>
    </location>
</feature>
<dbReference type="EnsemblPlants" id="Pp3c23_8000V3.1">
    <property type="protein sequence ID" value="Pp3c23_8000V3.1"/>
    <property type="gene ID" value="Pp3c23_8000"/>
</dbReference>
<protein>
    <recommendedName>
        <fullName evidence="4">Exonuclease 1</fullName>
    </recommendedName>
</protein>
<feature type="domain" description="XPG N-terminal" evidence="19">
    <location>
        <begin position="1"/>
        <end position="99"/>
    </location>
</feature>
<keyword evidence="8" id="KW-0228">DNA excision</keyword>
<evidence type="ECO:0000256" key="12">
    <source>
        <dbReference type="ARBA" id="ARBA00022881"/>
    </source>
</evidence>
<dbReference type="PaxDb" id="3218-PP1S10_231V6.2"/>
<comment type="cofactor">
    <cofactor evidence="1">
        <name>Mg(2+)</name>
        <dbReference type="ChEBI" id="CHEBI:18420"/>
    </cofactor>
</comment>
<evidence type="ECO:0000256" key="14">
    <source>
        <dbReference type="ARBA" id="ARBA00023204"/>
    </source>
</evidence>
<comment type="function">
    <text evidence="16">Putative 5'-&gt;3' double-stranded DNA exonuclease which may also contain a cryptic 3'-&gt;5' double-stranded DNA exonuclease activity. May be involved in DNA mismatch repair (MMR).</text>
</comment>
<comment type="subcellular location">
    <subcellularLocation>
        <location evidence="2">Nucleus</location>
    </subcellularLocation>
</comment>
<dbReference type="GO" id="GO:0035312">
    <property type="term" value="F:5'-3' DNA exonuclease activity"/>
    <property type="evidence" value="ECO:0007669"/>
    <property type="project" value="InterPro"/>
</dbReference>
<dbReference type="InterPro" id="IPR008918">
    <property type="entry name" value="HhH2"/>
</dbReference>
<feature type="domain" description="XPG-I" evidence="18">
    <location>
        <begin position="138"/>
        <end position="208"/>
    </location>
</feature>
<dbReference type="Proteomes" id="UP000006727">
    <property type="component" value="Chromosome 23"/>
</dbReference>
<keyword evidence="6" id="KW-0479">Metal-binding</keyword>
<keyword evidence="13" id="KW-0238">DNA-binding</keyword>
<keyword evidence="14" id="KW-0234">DNA repair</keyword>
<dbReference type="AlphaFoldDB" id="A0A2K1IIF3"/>
<dbReference type="GO" id="GO:0005634">
    <property type="term" value="C:nucleus"/>
    <property type="evidence" value="ECO:0007669"/>
    <property type="project" value="UniProtKB-SubCell"/>
</dbReference>
<dbReference type="PROSITE" id="PS00842">
    <property type="entry name" value="XPG_2"/>
    <property type="match status" value="1"/>
</dbReference>
<keyword evidence="5" id="KW-0540">Nuclease</keyword>
<reference evidence="20 22" key="2">
    <citation type="journal article" date="2018" name="Plant J.">
        <title>The Physcomitrella patens chromosome-scale assembly reveals moss genome structure and evolution.</title>
        <authorList>
            <person name="Lang D."/>
            <person name="Ullrich K.K."/>
            <person name="Murat F."/>
            <person name="Fuchs J."/>
            <person name="Jenkins J."/>
            <person name="Haas F.B."/>
            <person name="Piednoel M."/>
            <person name="Gundlach H."/>
            <person name="Van Bel M."/>
            <person name="Meyberg R."/>
            <person name="Vives C."/>
            <person name="Morata J."/>
            <person name="Symeonidi A."/>
            <person name="Hiss M."/>
            <person name="Muchero W."/>
            <person name="Kamisugi Y."/>
            <person name="Saleh O."/>
            <person name="Blanc G."/>
            <person name="Decker E.L."/>
            <person name="van Gessel N."/>
            <person name="Grimwood J."/>
            <person name="Hayes R.D."/>
            <person name="Graham S.W."/>
            <person name="Gunter L.E."/>
            <person name="McDaniel S.F."/>
            <person name="Hoernstein S.N.W."/>
            <person name="Larsson A."/>
            <person name="Li F.W."/>
            <person name="Perroud P.F."/>
            <person name="Phillips J."/>
            <person name="Ranjan P."/>
            <person name="Rokshar D.S."/>
            <person name="Rothfels C.J."/>
            <person name="Schneider L."/>
            <person name="Shu S."/>
            <person name="Stevenson D.W."/>
            <person name="Thummler F."/>
            <person name="Tillich M."/>
            <person name="Villarreal Aguilar J.C."/>
            <person name="Widiez T."/>
            <person name="Wong G.K."/>
            <person name="Wymore A."/>
            <person name="Zhang Y."/>
            <person name="Zimmer A.D."/>
            <person name="Quatrano R.S."/>
            <person name="Mayer K.F.X."/>
            <person name="Goodstein D."/>
            <person name="Casacuberta J.M."/>
            <person name="Vandepoele K."/>
            <person name="Reski R."/>
            <person name="Cuming A.C."/>
            <person name="Tuskan G.A."/>
            <person name="Maumus F."/>
            <person name="Salse J."/>
            <person name="Schmutz J."/>
            <person name="Rensing S.A."/>
        </authorList>
    </citation>
    <scope>NUCLEOTIDE SEQUENCE [LARGE SCALE GENOMIC DNA]</scope>
    <source>
        <strain evidence="21 22">cv. Gransden 2004</strain>
    </source>
</reference>
<organism evidence="20">
    <name type="scientific">Physcomitrium patens</name>
    <name type="common">Spreading-leaved earth moss</name>
    <name type="synonym">Physcomitrella patens</name>
    <dbReference type="NCBI Taxonomy" id="3218"/>
    <lineage>
        <taxon>Eukaryota</taxon>
        <taxon>Viridiplantae</taxon>
        <taxon>Streptophyta</taxon>
        <taxon>Embryophyta</taxon>
        <taxon>Bryophyta</taxon>
        <taxon>Bryophytina</taxon>
        <taxon>Bryopsida</taxon>
        <taxon>Funariidae</taxon>
        <taxon>Funariales</taxon>
        <taxon>Funariaceae</taxon>
        <taxon>Physcomitrium</taxon>
    </lineage>
</organism>
<dbReference type="GO" id="GO:0046872">
    <property type="term" value="F:metal ion binding"/>
    <property type="evidence" value="ECO:0007669"/>
    <property type="project" value="UniProtKB-KW"/>
</dbReference>
<evidence type="ECO:0000256" key="2">
    <source>
        <dbReference type="ARBA" id="ARBA00004123"/>
    </source>
</evidence>
<dbReference type="InterPro" id="IPR036279">
    <property type="entry name" value="5-3_exonuclease_C_sf"/>
</dbReference>
<dbReference type="Gramene" id="Pp3c23_8000V3.1">
    <property type="protein sequence ID" value="Pp3c23_8000V3.1"/>
    <property type="gene ID" value="Pp3c23_8000"/>
</dbReference>
<dbReference type="InterPro" id="IPR006085">
    <property type="entry name" value="XPG_DNA_repair_N"/>
</dbReference>
<dbReference type="Pfam" id="PF00752">
    <property type="entry name" value="XPG_N"/>
    <property type="match status" value="1"/>
</dbReference>
<gene>
    <name evidence="21" type="primary">LOC112276251</name>
    <name evidence="20" type="ORF">PHYPA_027754</name>
</gene>
<evidence type="ECO:0000256" key="11">
    <source>
        <dbReference type="ARBA" id="ARBA00022842"/>
    </source>
</evidence>
<dbReference type="GO" id="GO:0017108">
    <property type="term" value="F:5'-flap endonuclease activity"/>
    <property type="evidence" value="ECO:0000318"/>
    <property type="project" value="GO_Central"/>
</dbReference>
<keyword evidence="12" id="KW-0267">Excision nuclease</keyword>
<dbReference type="Pfam" id="PF00867">
    <property type="entry name" value="XPG_I"/>
    <property type="match status" value="1"/>
</dbReference>
<dbReference type="InterPro" id="IPR044752">
    <property type="entry name" value="PIN-like_EXO1"/>
</dbReference>
<evidence type="ECO:0000256" key="3">
    <source>
        <dbReference type="ARBA" id="ARBA00010563"/>
    </source>
</evidence>
<dbReference type="GO" id="GO:0003677">
    <property type="term" value="F:DNA binding"/>
    <property type="evidence" value="ECO:0007669"/>
    <property type="project" value="UniProtKB-KW"/>
</dbReference>
<evidence type="ECO:0000313" key="20">
    <source>
        <dbReference type="EMBL" id="PNR29062.1"/>
    </source>
</evidence>
<dbReference type="CDD" id="cd09857">
    <property type="entry name" value="PIN_EXO1"/>
    <property type="match status" value="1"/>
</dbReference>
<reference evidence="20 22" key="1">
    <citation type="journal article" date="2008" name="Science">
        <title>The Physcomitrella genome reveals evolutionary insights into the conquest of land by plants.</title>
        <authorList>
            <person name="Rensing S."/>
            <person name="Lang D."/>
            <person name="Zimmer A."/>
            <person name="Terry A."/>
            <person name="Salamov A."/>
            <person name="Shapiro H."/>
            <person name="Nishiyama T."/>
            <person name="Perroud P.-F."/>
            <person name="Lindquist E."/>
            <person name="Kamisugi Y."/>
            <person name="Tanahashi T."/>
            <person name="Sakakibara K."/>
            <person name="Fujita T."/>
            <person name="Oishi K."/>
            <person name="Shin-I T."/>
            <person name="Kuroki Y."/>
            <person name="Toyoda A."/>
            <person name="Suzuki Y."/>
            <person name="Hashimoto A."/>
            <person name="Yamaguchi K."/>
            <person name="Sugano A."/>
            <person name="Kohara Y."/>
            <person name="Fujiyama A."/>
            <person name="Anterola A."/>
            <person name="Aoki S."/>
            <person name="Ashton N."/>
            <person name="Barbazuk W.B."/>
            <person name="Barker E."/>
            <person name="Bennetzen J."/>
            <person name="Bezanilla M."/>
            <person name="Blankenship R."/>
            <person name="Cho S.H."/>
            <person name="Dutcher S."/>
            <person name="Estelle M."/>
            <person name="Fawcett J.A."/>
            <person name="Gundlach H."/>
            <person name="Hanada K."/>
            <person name="Heyl A."/>
            <person name="Hicks K.A."/>
            <person name="Hugh J."/>
            <person name="Lohr M."/>
            <person name="Mayer K."/>
            <person name="Melkozernov A."/>
            <person name="Murata T."/>
            <person name="Nelson D."/>
            <person name="Pils B."/>
            <person name="Prigge M."/>
            <person name="Reiss B."/>
            <person name="Renner T."/>
            <person name="Rombauts S."/>
            <person name="Rushton P."/>
            <person name="Sanderfoot A."/>
            <person name="Schween G."/>
            <person name="Shiu S.-H."/>
            <person name="Stueber K."/>
            <person name="Theodoulou F.L."/>
            <person name="Tu H."/>
            <person name="Van de Peer Y."/>
            <person name="Verrier P.J."/>
            <person name="Waters E."/>
            <person name="Wood A."/>
            <person name="Yang L."/>
            <person name="Cove D."/>
            <person name="Cuming A."/>
            <person name="Hasebe M."/>
            <person name="Lucas S."/>
            <person name="Mishler D.B."/>
            <person name="Reski R."/>
            <person name="Grigoriev I."/>
            <person name="Quatrano R.S."/>
            <person name="Boore J.L."/>
        </authorList>
    </citation>
    <scope>NUCLEOTIDE SEQUENCE [LARGE SCALE GENOMIC DNA]</scope>
    <source>
        <strain evidence="21 22">cv. Gransden 2004</strain>
    </source>
</reference>
<dbReference type="PANTHER" id="PTHR11081:SF65">
    <property type="entry name" value="DNA DAMAGE-INDUCIBLE PROTEIN DIN7-RELATED"/>
    <property type="match status" value="1"/>
</dbReference>
<dbReference type="PANTHER" id="PTHR11081">
    <property type="entry name" value="FLAP ENDONUCLEASE FAMILY MEMBER"/>
    <property type="match status" value="1"/>
</dbReference>
<dbReference type="GO" id="GO:0006281">
    <property type="term" value="P:DNA repair"/>
    <property type="evidence" value="ECO:0007669"/>
    <property type="project" value="UniProtKB-KW"/>
</dbReference>
<dbReference type="Gene3D" id="3.40.50.1010">
    <property type="entry name" value="5'-nuclease"/>
    <property type="match status" value="1"/>
</dbReference>
<evidence type="ECO:0000256" key="1">
    <source>
        <dbReference type="ARBA" id="ARBA00001946"/>
    </source>
</evidence>
<sequence>MGIQGLLPTLKSIMNPRHIRDYAGKRVAIDTYSWLHKAAFSCSKELCLGLPNDKYIDYCMHRVNMLRHFGLQPVLVFDGGGLPMKSDQEMKRARSRKENLERALEHERLGNFTAAMQCYQRAVDITPAIAFRLIKVLRQENVEYVVAPYEADAQMAFLARNGHVDLVITEDSDLIAYGCPQIFFKMDKYGQGVGFQFSDITANKDIDFNNFSRQMILEMCIMSGCDYLPSLPGMGVKKAHGLMKRFKTYIKVMKHLKFSGVLIDEQYEQGFRRAILTFQHHRVYDPAKRAMVHLTDVPGELVNDLHFLGPCVSPTVAIAVARGEVDPTTYDLFEEVSSSGTPIAVTKEKVHVGSLNVPVDVSPQKNMLITNFFQGADVASKKQFIPPRSASNNTPDNASFRFCATQEEMASQVTSSPTSLSQQSYSSPFSKFSFTSQQSPVFSTPPSQVSPFVSEELDLDADLQRLNDLSSDYSPPDYLLRTRSFSEVKPKLQIPSPFTVDSLIRSRSVEVKSRKTFVSPLLHDTASQNASKTKVPVEATSTAVTVKRSAYFSRPVSLQSPPTSPGTIQIQRNVELLAKFEDSQRSTSTCTSEGGEIADHREFVNDVVDCPDLDQKQEILKDITNIERSDAVAAGKRKHLPHFQSDLLGERPMKSRSISSVSHVGQYASLAQRSMDDFVSTIAPFRLSQTGSRASGLRAPLKQGSRASGLRAPPKSARKASTSRAPTTPGSTKKISDCIRSSPVNMRTLNFSKTDSVAAGTVRWQVYSEEEWEKA</sequence>
<evidence type="ECO:0000256" key="16">
    <source>
        <dbReference type="ARBA" id="ARBA00060210"/>
    </source>
</evidence>
<evidence type="ECO:0000256" key="5">
    <source>
        <dbReference type="ARBA" id="ARBA00022722"/>
    </source>
</evidence>
<evidence type="ECO:0000256" key="15">
    <source>
        <dbReference type="ARBA" id="ARBA00023242"/>
    </source>
</evidence>
<accession>A0A2K1IIF3</accession>
<evidence type="ECO:0000256" key="10">
    <source>
        <dbReference type="ARBA" id="ARBA00022839"/>
    </source>
</evidence>
<dbReference type="RefSeq" id="XP_073386860.1">
    <property type="nucleotide sequence ID" value="XM_073530759.1"/>
</dbReference>
<dbReference type="FunFam" id="3.40.50.1010:FF:000002">
    <property type="entry name" value="Exonuclease 1, putative"/>
    <property type="match status" value="1"/>
</dbReference>
<keyword evidence="11" id="KW-0460">Magnesium</keyword>
<dbReference type="CDD" id="cd09908">
    <property type="entry name" value="H3TH_EXO1"/>
    <property type="match status" value="1"/>
</dbReference>
<dbReference type="SMART" id="SM00484">
    <property type="entry name" value="XPGI"/>
    <property type="match status" value="1"/>
</dbReference>
<dbReference type="STRING" id="3218.A0A2K1IIF3"/>
<evidence type="ECO:0000313" key="22">
    <source>
        <dbReference type="Proteomes" id="UP000006727"/>
    </source>
</evidence>
<evidence type="ECO:0000259" key="19">
    <source>
        <dbReference type="SMART" id="SM00485"/>
    </source>
</evidence>
<evidence type="ECO:0000313" key="21">
    <source>
        <dbReference type="EnsemblPlants" id="Pp3c23_8000V3.1"/>
    </source>
</evidence>
<keyword evidence="7" id="KW-0227">DNA damage</keyword>
<keyword evidence="22" id="KW-1185">Reference proteome</keyword>
<dbReference type="InterPro" id="IPR029060">
    <property type="entry name" value="PIN-like_dom_sf"/>
</dbReference>
<evidence type="ECO:0000256" key="4">
    <source>
        <dbReference type="ARBA" id="ARBA00020324"/>
    </source>
</evidence>
<evidence type="ECO:0000256" key="6">
    <source>
        <dbReference type="ARBA" id="ARBA00022723"/>
    </source>
</evidence>
<dbReference type="InterPro" id="IPR037315">
    <property type="entry name" value="EXO1_H3TH"/>
</dbReference>
<dbReference type="Gramene" id="Pp3c23_8000V3.3">
    <property type="protein sequence ID" value="Pp3c23_8000V3.3"/>
    <property type="gene ID" value="Pp3c23_8000"/>
</dbReference>
<keyword evidence="15" id="KW-0539">Nucleus</keyword>
<dbReference type="SUPFAM" id="SSF88723">
    <property type="entry name" value="PIN domain-like"/>
    <property type="match status" value="1"/>
</dbReference>
<evidence type="ECO:0000256" key="13">
    <source>
        <dbReference type="ARBA" id="ARBA00023125"/>
    </source>
</evidence>
<dbReference type="EnsemblPlants" id="Pp3c23_8000V3.3">
    <property type="protein sequence ID" value="Pp3c23_8000V3.3"/>
    <property type="gene ID" value="Pp3c23_8000"/>
</dbReference>
<evidence type="ECO:0000256" key="7">
    <source>
        <dbReference type="ARBA" id="ARBA00022763"/>
    </source>
</evidence>
<dbReference type="InterPro" id="IPR006084">
    <property type="entry name" value="XPG/Rad2"/>
</dbReference>
<dbReference type="EMBL" id="ABEU02000023">
    <property type="protein sequence ID" value="PNR29062.1"/>
    <property type="molecule type" value="Genomic_DNA"/>
</dbReference>
<dbReference type="SUPFAM" id="SSF47807">
    <property type="entry name" value="5' to 3' exonuclease, C-terminal subdomain"/>
    <property type="match status" value="1"/>
</dbReference>
<dbReference type="InterPro" id="IPR006086">
    <property type="entry name" value="XPG-I_dom"/>
</dbReference>
<evidence type="ECO:0000259" key="18">
    <source>
        <dbReference type="SMART" id="SM00484"/>
    </source>
</evidence>
<evidence type="ECO:0000256" key="8">
    <source>
        <dbReference type="ARBA" id="ARBA00022769"/>
    </source>
</evidence>
<dbReference type="GeneID" id="112276251"/>
<name>A0A2K1IIF3_PHYPA</name>
<proteinExistence type="inferred from homology"/>
<comment type="similarity">
    <text evidence="3">Belongs to the XPG/RAD2 endonuclease family. EXO1 subfamily.</text>
</comment>
<dbReference type="Gene3D" id="1.10.150.20">
    <property type="entry name" value="5' to 3' exonuclease, C-terminal subdomain"/>
    <property type="match status" value="1"/>
</dbReference>
<dbReference type="PRINTS" id="PR00853">
    <property type="entry name" value="XPGRADSUPER"/>
</dbReference>
<dbReference type="SMART" id="SM00485">
    <property type="entry name" value="XPGN"/>
    <property type="match status" value="1"/>
</dbReference>
<keyword evidence="10" id="KW-0269">Exonuclease</keyword>
<dbReference type="OrthoDB" id="1933950at2759"/>
<feature type="region of interest" description="Disordered" evidence="17">
    <location>
        <begin position="692"/>
        <end position="739"/>
    </location>
</feature>
<dbReference type="InterPro" id="IPR019974">
    <property type="entry name" value="XPG_CS"/>
</dbReference>
<evidence type="ECO:0000256" key="17">
    <source>
        <dbReference type="SAM" id="MobiDB-lite"/>
    </source>
</evidence>
<evidence type="ECO:0000256" key="9">
    <source>
        <dbReference type="ARBA" id="ARBA00022801"/>
    </source>
</evidence>
<dbReference type="FunFam" id="1.10.150.20:FF:000011">
    <property type="entry name" value="exonuclease 1"/>
    <property type="match status" value="1"/>
</dbReference>
<dbReference type="FunCoup" id="A0A2K1IIF3">
    <property type="interactions" value="196"/>
</dbReference>
<dbReference type="SMART" id="SM00279">
    <property type="entry name" value="HhH2"/>
    <property type="match status" value="1"/>
</dbReference>
<reference evidence="21" key="3">
    <citation type="submission" date="2020-12" db="UniProtKB">
        <authorList>
            <consortium name="EnsemblPlants"/>
        </authorList>
    </citation>
    <scope>IDENTIFICATION</scope>
</reference>
<keyword evidence="9" id="KW-0378">Hydrolase</keyword>